<feature type="domain" description="Glycosyl hydrolase family 13 catalytic" evidence="3">
    <location>
        <begin position="12"/>
        <end position="364"/>
    </location>
</feature>
<accession>A0A0A0BW37</accession>
<sequence length="445" mass="48749">MPGWVEHAMWWHVYPLGFVGAEREALPDGAPPVHRLEHVTRWLDHVVDLGLSGVALGPVFASHTHGYDTVDHHRVDSRLGTEEDLVALVDAAHTRGLRVTLDGVFNHVGRGFGPFQEVLRHGPGAPTEHWFRLRWPDGAGPGAEPDYDDFEGHHALVALNHAADDVARHVADVMTYWLDRGVDGWRLDAAYAAPPSFWTRVLPQVFAAHPDAYVFGEVLHGDYAAFVAESGVDAVTQYELWKSVWSSLNDGNFFELTWTLSRHDAWLDTFVPLTFVGNHDVTRIASRLADRRHVAHAVALLMTLGGTPTVYAGDELGMTGVKEDREGGDDAVRPRFPDAPPAPDHLDADARAAYDLHRGLVALRRRHPWLHRSRSEVLTCTNTTLVLRQHADDDALLLALSVEDGPVTLSVPGAGDVLAGDGDLHDPGPGAHVDLPPHGWAVLTA</sequence>
<dbReference type="OrthoDB" id="9802433at2"/>
<dbReference type="GO" id="GO:0016798">
    <property type="term" value="F:hydrolase activity, acting on glycosyl bonds"/>
    <property type="evidence" value="ECO:0007669"/>
    <property type="project" value="UniProtKB-KW"/>
</dbReference>
<evidence type="ECO:0000256" key="1">
    <source>
        <dbReference type="ARBA" id="ARBA00022801"/>
    </source>
</evidence>
<dbReference type="SMART" id="SM00642">
    <property type="entry name" value="Aamy"/>
    <property type="match status" value="1"/>
</dbReference>
<dbReference type="RefSeq" id="WP_043604884.1">
    <property type="nucleotide sequence ID" value="NZ_AXCY01000023.1"/>
</dbReference>
<evidence type="ECO:0000259" key="3">
    <source>
        <dbReference type="SMART" id="SM00642"/>
    </source>
</evidence>
<keyword evidence="1" id="KW-0378">Hydrolase</keyword>
<evidence type="ECO:0000313" key="4">
    <source>
        <dbReference type="EMBL" id="KGM11369.1"/>
    </source>
</evidence>
<dbReference type="Proteomes" id="UP000029839">
    <property type="component" value="Unassembled WGS sequence"/>
</dbReference>
<name>A0A0A0BW37_9CELL</name>
<proteinExistence type="predicted"/>
<dbReference type="EMBL" id="AXCY01000023">
    <property type="protein sequence ID" value="KGM11369.1"/>
    <property type="molecule type" value="Genomic_DNA"/>
</dbReference>
<reference evidence="4 5" key="2">
    <citation type="journal article" date="2015" name="Stand. Genomic Sci.">
        <title>Draft genome sequence of Cellulomonas carbonis T26(T) and comparative analysis of six Cellulomonas genomes.</title>
        <authorList>
            <person name="Zhuang W."/>
            <person name="Zhang S."/>
            <person name="Xia X."/>
            <person name="Wang G."/>
        </authorList>
    </citation>
    <scope>NUCLEOTIDE SEQUENCE [LARGE SCALE GENOMIC DNA]</scope>
    <source>
        <strain evidence="4 5">T26</strain>
    </source>
</reference>
<dbReference type="PANTHER" id="PTHR10357">
    <property type="entry name" value="ALPHA-AMYLASE FAMILY MEMBER"/>
    <property type="match status" value="1"/>
</dbReference>
<dbReference type="PANTHER" id="PTHR10357:SF210">
    <property type="entry name" value="MALTODEXTRIN GLUCOSIDASE"/>
    <property type="match status" value="1"/>
</dbReference>
<keyword evidence="5" id="KW-1185">Reference proteome</keyword>
<organism evidence="4 5">
    <name type="scientific">Cellulomonas carbonis T26</name>
    <dbReference type="NCBI Taxonomy" id="947969"/>
    <lineage>
        <taxon>Bacteria</taxon>
        <taxon>Bacillati</taxon>
        <taxon>Actinomycetota</taxon>
        <taxon>Actinomycetes</taxon>
        <taxon>Micrococcales</taxon>
        <taxon>Cellulomonadaceae</taxon>
        <taxon>Cellulomonas</taxon>
    </lineage>
</organism>
<keyword evidence="2" id="KW-0326">Glycosidase</keyword>
<gene>
    <name evidence="4" type="ORF">N868_10700</name>
</gene>
<evidence type="ECO:0000256" key="2">
    <source>
        <dbReference type="ARBA" id="ARBA00023295"/>
    </source>
</evidence>
<dbReference type="SUPFAM" id="SSF51445">
    <property type="entry name" value="(Trans)glycosidases"/>
    <property type="match status" value="1"/>
</dbReference>
<evidence type="ECO:0000313" key="5">
    <source>
        <dbReference type="Proteomes" id="UP000029839"/>
    </source>
</evidence>
<dbReference type="AlphaFoldDB" id="A0A0A0BW37"/>
<dbReference type="InterPro" id="IPR017853">
    <property type="entry name" value="GH"/>
</dbReference>
<dbReference type="Gene3D" id="3.20.20.80">
    <property type="entry name" value="Glycosidases"/>
    <property type="match status" value="1"/>
</dbReference>
<dbReference type="GO" id="GO:0005975">
    <property type="term" value="P:carbohydrate metabolic process"/>
    <property type="evidence" value="ECO:0007669"/>
    <property type="project" value="InterPro"/>
</dbReference>
<dbReference type="InterPro" id="IPR006047">
    <property type="entry name" value="GH13_cat_dom"/>
</dbReference>
<dbReference type="Pfam" id="PF00128">
    <property type="entry name" value="Alpha-amylase"/>
    <property type="match status" value="1"/>
</dbReference>
<protein>
    <submittedName>
        <fullName evidence="4">Alpha-amylase</fullName>
    </submittedName>
</protein>
<reference evidence="4 5" key="1">
    <citation type="submission" date="2013-08" db="EMBL/GenBank/DDBJ databases">
        <title>Genome sequencing of Cellulomonas carbonis T26.</title>
        <authorList>
            <person name="Chen F."/>
            <person name="Li Y."/>
            <person name="Wang G."/>
        </authorList>
    </citation>
    <scope>NUCLEOTIDE SEQUENCE [LARGE SCALE GENOMIC DNA]</scope>
    <source>
        <strain evidence="4 5">T26</strain>
    </source>
</reference>
<comment type="caution">
    <text evidence="4">The sequence shown here is derived from an EMBL/GenBank/DDBJ whole genome shotgun (WGS) entry which is preliminary data.</text>
</comment>